<comment type="caution">
    <text evidence="2">The sequence shown here is derived from an EMBL/GenBank/DDBJ whole genome shotgun (WGS) entry which is preliminary data.</text>
</comment>
<sequence>MTSRDEAVKLSKAGVAEIGRRLGIKRTPNCFLCGRFASIKDLVLLRHKKSGIRRWFHPSCASDLDDSWEQVDSSLGETFNESHERARQIVKRKPTKPRKPTLDPEAMLTIGDVA</sequence>
<proteinExistence type="predicted"/>
<feature type="compositionally biased region" description="Basic residues" evidence="1">
    <location>
        <begin position="88"/>
        <end position="99"/>
    </location>
</feature>
<name>X1HLM4_9ZZZZ</name>
<gene>
    <name evidence="2" type="ORF">S03H2_12243</name>
</gene>
<evidence type="ECO:0000256" key="1">
    <source>
        <dbReference type="SAM" id="MobiDB-lite"/>
    </source>
</evidence>
<feature type="non-terminal residue" evidence="2">
    <location>
        <position position="114"/>
    </location>
</feature>
<evidence type="ECO:0008006" key="3">
    <source>
        <dbReference type="Google" id="ProtNLM"/>
    </source>
</evidence>
<dbReference type="EMBL" id="BARU01006234">
    <property type="protein sequence ID" value="GAH46208.1"/>
    <property type="molecule type" value="Genomic_DNA"/>
</dbReference>
<dbReference type="AlphaFoldDB" id="X1HLM4"/>
<reference evidence="2" key="1">
    <citation type="journal article" date="2014" name="Front. Microbiol.">
        <title>High frequency of phylogenetically diverse reductive dehalogenase-homologous genes in deep subseafloor sedimentary metagenomes.</title>
        <authorList>
            <person name="Kawai M."/>
            <person name="Futagami T."/>
            <person name="Toyoda A."/>
            <person name="Takaki Y."/>
            <person name="Nishi S."/>
            <person name="Hori S."/>
            <person name="Arai W."/>
            <person name="Tsubouchi T."/>
            <person name="Morono Y."/>
            <person name="Uchiyama I."/>
            <person name="Ito T."/>
            <person name="Fujiyama A."/>
            <person name="Inagaki F."/>
            <person name="Takami H."/>
        </authorList>
    </citation>
    <scope>NUCLEOTIDE SEQUENCE</scope>
    <source>
        <strain evidence="2">Expedition CK06-06</strain>
    </source>
</reference>
<accession>X1HLM4</accession>
<evidence type="ECO:0000313" key="2">
    <source>
        <dbReference type="EMBL" id="GAH46208.1"/>
    </source>
</evidence>
<organism evidence="2">
    <name type="scientific">marine sediment metagenome</name>
    <dbReference type="NCBI Taxonomy" id="412755"/>
    <lineage>
        <taxon>unclassified sequences</taxon>
        <taxon>metagenomes</taxon>
        <taxon>ecological metagenomes</taxon>
    </lineage>
</organism>
<feature type="region of interest" description="Disordered" evidence="1">
    <location>
        <begin position="82"/>
        <end position="114"/>
    </location>
</feature>
<protein>
    <recommendedName>
        <fullName evidence="3">PARP-type domain-containing protein</fullName>
    </recommendedName>
</protein>